<keyword evidence="5" id="KW-0560">Oxidoreductase</keyword>
<evidence type="ECO:0000256" key="1">
    <source>
        <dbReference type="ARBA" id="ARBA00001974"/>
    </source>
</evidence>
<proteinExistence type="inferred from homology"/>
<gene>
    <name evidence="8" type="ORF">HCBG_06827</name>
</gene>
<dbReference type="STRING" id="447093.C0NV63"/>
<keyword evidence="3" id="KW-0285">Flavoprotein</keyword>
<dbReference type="EMBL" id="GG663372">
    <property type="protein sequence ID" value="EEH04876.1"/>
    <property type="molecule type" value="Genomic_DNA"/>
</dbReference>
<evidence type="ECO:0000259" key="7">
    <source>
        <dbReference type="Pfam" id="PF01266"/>
    </source>
</evidence>
<dbReference type="Gene3D" id="3.30.9.10">
    <property type="entry name" value="D-Amino Acid Oxidase, subunit A, domain 2"/>
    <property type="match status" value="1"/>
</dbReference>
<dbReference type="GO" id="GO:0050660">
    <property type="term" value="F:flavin adenine dinucleotide binding"/>
    <property type="evidence" value="ECO:0007669"/>
    <property type="project" value="InterPro"/>
</dbReference>
<evidence type="ECO:0000313" key="8">
    <source>
        <dbReference type="EMBL" id="EEH04876.1"/>
    </source>
</evidence>
<dbReference type="PANTHER" id="PTHR10961:SF46">
    <property type="entry name" value="PEROXISOMAL SARCOSINE OXIDASE"/>
    <property type="match status" value="1"/>
</dbReference>
<dbReference type="VEuPathDB" id="FungiDB:I7I50_12356"/>
<evidence type="ECO:0000313" key="9">
    <source>
        <dbReference type="Proteomes" id="UP000001631"/>
    </source>
</evidence>
<evidence type="ECO:0000256" key="4">
    <source>
        <dbReference type="ARBA" id="ARBA00022827"/>
    </source>
</evidence>
<dbReference type="InterPro" id="IPR045170">
    <property type="entry name" value="MTOX"/>
</dbReference>
<comment type="cofactor">
    <cofactor evidence="1">
        <name>FAD</name>
        <dbReference type="ChEBI" id="CHEBI:57692"/>
    </cofactor>
</comment>
<dbReference type="AlphaFoldDB" id="C0NV63"/>
<sequence length="483" mass="51601">MAIANSTQEMFTGSETPLPDSILIVGGGVFGLSTALALSARHSGKITLIDSSPTIPNPQGSSVDTSRIVRADYANAAYVALAESALEKWRTTAWGHEGRYMQTGLVLVSSGDKFGKGYVQESYENVKAINPKMIEKLPTREDVERAAPGYGTGLHVSGGYVNWGSGWADAEASVRFAKKNIDEMGKVDFRTGEVNRLLVSTPPHPDEGQRGAKGATTAASSARAKVTGVELSDGTTITADLVILATGAWTGRLVDLRGKAEATGQALAYIRVSDEEQAKLANMPTVLNLSTGMFIIPPRNNMLKIARHAYGYRNPQRVPAPVYGPGRGQTATTIETSSRPAMFPFTPSKYIIYIKKIKIKNYNYTSANSLPLLPLPPTRPKGDFIITHHPNYAGLFLATGGSGHAFKFLPVLGEKIVDAIQGRLDPELQELWGWPGVAGDEDATAAAAATVVWTEDGSRSGEKGLILMDELAKGQGGKRGSRL</sequence>
<dbReference type="Pfam" id="PF01266">
    <property type="entry name" value="DAO"/>
    <property type="match status" value="1"/>
</dbReference>
<feature type="region of interest" description="Disordered" evidence="6">
    <location>
        <begin position="200"/>
        <end position="219"/>
    </location>
</feature>
<organism evidence="8 9">
    <name type="scientific">Ajellomyces capsulatus (strain G186AR / H82 / ATCC MYA-2454 / RMSCC 2432)</name>
    <name type="common">Darling's disease fungus</name>
    <name type="synonym">Histoplasma capsulatum</name>
    <dbReference type="NCBI Taxonomy" id="447093"/>
    <lineage>
        <taxon>Eukaryota</taxon>
        <taxon>Fungi</taxon>
        <taxon>Dikarya</taxon>
        <taxon>Ascomycota</taxon>
        <taxon>Pezizomycotina</taxon>
        <taxon>Eurotiomycetes</taxon>
        <taxon>Eurotiomycetidae</taxon>
        <taxon>Onygenales</taxon>
        <taxon>Ajellomycetaceae</taxon>
        <taxon>Histoplasma</taxon>
    </lineage>
</organism>
<dbReference type="GO" id="GO:0004657">
    <property type="term" value="F:proline dehydrogenase activity"/>
    <property type="evidence" value="ECO:0007669"/>
    <property type="project" value="TreeGrafter"/>
</dbReference>
<keyword evidence="9" id="KW-1185">Reference proteome</keyword>
<dbReference type="RefSeq" id="XP_045285357.1">
    <property type="nucleotide sequence ID" value="XM_045433876.1"/>
</dbReference>
<feature type="domain" description="FAD dependent oxidoreductase" evidence="7">
    <location>
        <begin position="22"/>
        <end position="418"/>
    </location>
</feature>
<dbReference type="InterPro" id="IPR006076">
    <property type="entry name" value="FAD-dep_OxRdtase"/>
</dbReference>
<comment type="similarity">
    <text evidence="2">Belongs to the MSOX/MTOX family.</text>
</comment>
<protein>
    <recommendedName>
        <fullName evidence="7">FAD dependent oxidoreductase domain-containing protein</fullName>
    </recommendedName>
</protein>
<evidence type="ECO:0000256" key="2">
    <source>
        <dbReference type="ARBA" id="ARBA00010989"/>
    </source>
</evidence>
<dbReference type="PANTHER" id="PTHR10961">
    <property type="entry name" value="PEROXISOMAL SARCOSINE OXIDASE"/>
    <property type="match status" value="1"/>
</dbReference>
<evidence type="ECO:0000256" key="5">
    <source>
        <dbReference type="ARBA" id="ARBA00023002"/>
    </source>
</evidence>
<dbReference type="SUPFAM" id="SSF51905">
    <property type="entry name" value="FAD/NAD(P)-binding domain"/>
    <property type="match status" value="1"/>
</dbReference>
<dbReference type="InParanoid" id="C0NV63"/>
<dbReference type="Proteomes" id="UP000001631">
    <property type="component" value="Unassembled WGS sequence"/>
</dbReference>
<evidence type="ECO:0000256" key="6">
    <source>
        <dbReference type="SAM" id="MobiDB-lite"/>
    </source>
</evidence>
<accession>C0NV63</accession>
<keyword evidence="4" id="KW-0274">FAD</keyword>
<dbReference type="GO" id="GO:0008115">
    <property type="term" value="F:sarcosine oxidase activity"/>
    <property type="evidence" value="ECO:0007669"/>
    <property type="project" value="TreeGrafter"/>
</dbReference>
<dbReference type="GeneID" id="69039843"/>
<dbReference type="HOGENOM" id="CLU_007884_0_1_1"/>
<dbReference type="InterPro" id="IPR036188">
    <property type="entry name" value="FAD/NAD-bd_sf"/>
</dbReference>
<name>C0NV63_AJECG</name>
<evidence type="ECO:0000256" key="3">
    <source>
        <dbReference type="ARBA" id="ARBA00022630"/>
    </source>
</evidence>
<dbReference type="Gene3D" id="3.50.50.60">
    <property type="entry name" value="FAD/NAD(P)-binding domain"/>
    <property type="match status" value="1"/>
</dbReference>
<reference evidence="8" key="1">
    <citation type="submission" date="2009-02" db="EMBL/GenBank/DDBJ databases">
        <title>The Genome Sequence of Ajellomyces capsulatus strain G186AR.</title>
        <authorList>
            <consortium name="The Broad Institute Genome Sequencing Platform"/>
            <person name="Champion M."/>
            <person name="Cuomo C."/>
            <person name="Ma L.-J."/>
            <person name="Henn M.R."/>
            <person name="Sil A."/>
            <person name="Goldman B."/>
            <person name="Young S.K."/>
            <person name="Kodira C.D."/>
            <person name="Zeng Q."/>
            <person name="Koehrsen M."/>
            <person name="Alvarado L."/>
            <person name="Berlin A."/>
            <person name="Borenstein D."/>
            <person name="Chen Z."/>
            <person name="Engels R."/>
            <person name="Freedman E."/>
            <person name="Gellesch M."/>
            <person name="Goldberg J."/>
            <person name="Griggs A."/>
            <person name="Gujja S."/>
            <person name="Heiman D."/>
            <person name="Hepburn T."/>
            <person name="Howarth C."/>
            <person name="Jen D."/>
            <person name="Larson L."/>
            <person name="Lewis B."/>
            <person name="Mehta T."/>
            <person name="Park D."/>
            <person name="Pearson M."/>
            <person name="Roberts A."/>
            <person name="Saif S."/>
            <person name="Shea T."/>
            <person name="Shenoy N."/>
            <person name="Sisk P."/>
            <person name="Stolte C."/>
            <person name="Sykes S."/>
            <person name="Walk T."/>
            <person name="White J."/>
            <person name="Yandava C."/>
            <person name="Klein B."/>
            <person name="McEwen J.G."/>
            <person name="Puccia R."/>
            <person name="Goldman G.H."/>
            <person name="Felipe M.S."/>
            <person name="Nino-Vega G."/>
            <person name="San-Blas G."/>
            <person name="Taylor J."/>
            <person name="Mendoza L."/>
            <person name="Galagan J."/>
            <person name="Nusbaum C."/>
            <person name="Birren B."/>
        </authorList>
    </citation>
    <scope>NUCLEOTIDE SEQUENCE</scope>
    <source>
        <strain evidence="8">G186AR</strain>
    </source>
</reference>
<dbReference type="GO" id="GO:0050031">
    <property type="term" value="F:L-pipecolate oxidase activity"/>
    <property type="evidence" value="ECO:0007669"/>
    <property type="project" value="TreeGrafter"/>
</dbReference>